<dbReference type="RefSeq" id="WP_118862300.1">
    <property type="nucleotide sequence ID" value="NZ_QWLV01000001.1"/>
</dbReference>
<evidence type="ECO:0000256" key="1">
    <source>
        <dbReference type="SAM" id="Phobius"/>
    </source>
</evidence>
<evidence type="ECO:0000313" key="3">
    <source>
        <dbReference type="Proteomes" id="UP000266693"/>
    </source>
</evidence>
<keyword evidence="3" id="KW-1185">Reference proteome</keyword>
<reference evidence="2 3" key="1">
    <citation type="submission" date="2018-08" db="EMBL/GenBank/DDBJ databases">
        <title>The multiple taxonomic identification of Sphingomonas gilva.</title>
        <authorList>
            <person name="Zhu D."/>
            <person name="Zheng S."/>
        </authorList>
    </citation>
    <scope>NUCLEOTIDE SEQUENCE [LARGE SCALE GENOMIC DNA]</scope>
    <source>
        <strain evidence="2 3">ZDH117</strain>
    </source>
</reference>
<protein>
    <submittedName>
        <fullName evidence="2">Uncharacterized protein</fullName>
    </submittedName>
</protein>
<gene>
    <name evidence="2" type="ORF">D1610_01140</name>
</gene>
<name>A0A396RTQ5_9SPHN</name>
<keyword evidence="1" id="KW-0472">Membrane</keyword>
<proteinExistence type="predicted"/>
<sequence>MDQESTSSATATSNALIGPLTIVHLVLIALLGLAVIVAVILVARIRARAARQRSAAEEASERLAEIHEVAPVTAPPPPPLADTPVVAAAPLDAAPATLAGDMEPAREVPAAPAQADDLTRMKGVGPKLAATLAGFGYTRFQQIGALSQIEADALDAQLGAFRGRLARDRVVEQARYLAKGDVEAFESVFGKL</sequence>
<dbReference type="EMBL" id="QWLV01000001">
    <property type="protein sequence ID" value="RHW18792.1"/>
    <property type="molecule type" value="Genomic_DNA"/>
</dbReference>
<organism evidence="2 3">
    <name type="scientific">Sphingomonas gilva</name>
    <dbReference type="NCBI Taxonomy" id="2305907"/>
    <lineage>
        <taxon>Bacteria</taxon>
        <taxon>Pseudomonadati</taxon>
        <taxon>Pseudomonadota</taxon>
        <taxon>Alphaproteobacteria</taxon>
        <taxon>Sphingomonadales</taxon>
        <taxon>Sphingomonadaceae</taxon>
        <taxon>Sphingomonas</taxon>
    </lineage>
</organism>
<evidence type="ECO:0000313" key="2">
    <source>
        <dbReference type="EMBL" id="RHW18792.1"/>
    </source>
</evidence>
<dbReference type="Proteomes" id="UP000266693">
    <property type="component" value="Unassembled WGS sequence"/>
</dbReference>
<feature type="transmembrane region" description="Helical" evidence="1">
    <location>
        <begin position="20"/>
        <end position="43"/>
    </location>
</feature>
<comment type="caution">
    <text evidence="2">The sequence shown here is derived from an EMBL/GenBank/DDBJ whole genome shotgun (WGS) entry which is preliminary data.</text>
</comment>
<dbReference type="AlphaFoldDB" id="A0A396RTQ5"/>
<keyword evidence="1" id="KW-1133">Transmembrane helix</keyword>
<dbReference type="OrthoDB" id="9807941at2"/>
<accession>A0A396RTQ5</accession>
<keyword evidence="1" id="KW-0812">Transmembrane</keyword>